<keyword evidence="2" id="KW-0134">Cell wall</keyword>
<dbReference type="CDD" id="cd23507">
    <property type="entry name" value="hydrophobin_I"/>
    <property type="match status" value="1"/>
</dbReference>
<evidence type="ECO:0000256" key="2">
    <source>
        <dbReference type="RuleBase" id="RU365009"/>
    </source>
</evidence>
<evidence type="ECO:0000256" key="1">
    <source>
        <dbReference type="ARBA" id="ARBA00023157"/>
    </source>
</evidence>
<proteinExistence type="inferred from homology"/>
<evidence type="ECO:0000313" key="4">
    <source>
        <dbReference type="Proteomes" id="UP001583193"/>
    </source>
</evidence>
<keyword evidence="1 2" id="KW-1015">Disulfide bond</keyword>
<organism evidence="3 4">
    <name type="scientific">Paecilomyces lecythidis</name>
    <dbReference type="NCBI Taxonomy" id="3004212"/>
    <lineage>
        <taxon>Eukaryota</taxon>
        <taxon>Fungi</taxon>
        <taxon>Dikarya</taxon>
        <taxon>Ascomycota</taxon>
        <taxon>Pezizomycotina</taxon>
        <taxon>Eurotiomycetes</taxon>
        <taxon>Eurotiomycetidae</taxon>
        <taxon>Eurotiales</taxon>
        <taxon>Thermoascaceae</taxon>
        <taxon>Paecilomyces</taxon>
    </lineage>
</organism>
<feature type="signal peptide" evidence="2">
    <location>
        <begin position="1"/>
        <end position="20"/>
    </location>
</feature>
<feature type="chain" id="PRO_5044978791" description="Hydrophobin" evidence="2">
    <location>
        <begin position="21"/>
        <end position="98"/>
    </location>
</feature>
<protein>
    <recommendedName>
        <fullName evidence="2">Hydrophobin</fullName>
    </recommendedName>
</protein>
<comment type="similarity">
    <text evidence="2">Belongs to the fungal hydrophobin family.</text>
</comment>
<dbReference type="Pfam" id="PF01185">
    <property type="entry name" value="Hydrophobin"/>
    <property type="match status" value="1"/>
</dbReference>
<gene>
    <name evidence="3" type="ORF">Plec18167_006328</name>
</gene>
<accession>A0ABR3XBH3</accession>
<keyword evidence="2" id="KW-0964">Secreted</keyword>
<name>A0ABR3XBH3_9EURO</name>
<dbReference type="Proteomes" id="UP001583193">
    <property type="component" value="Unassembled WGS sequence"/>
</dbReference>
<dbReference type="InterPro" id="IPR001338">
    <property type="entry name" value="Class_I_Hydrophobin"/>
</dbReference>
<evidence type="ECO:0000313" key="3">
    <source>
        <dbReference type="EMBL" id="KAL1873279.1"/>
    </source>
</evidence>
<reference evidence="3 4" key="1">
    <citation type="journal article" date="2024" name="IMA Fungus">
        <title>IMA Genome - F19 : A genome assembly and annotation guide to empower mycologists, including annotated draft genome sequences of Ceratocystis pirilliformis, Diaporthe australafricana, Fusarium ophioides, Paecilomyces lecythidis, and Sporothrix stenoceras.</title>
        <authorList>
            <person name="Aylward J."/>
            <person name="Wilson A.M."/>
            <person name="Visagie C.M."/>
            <person name="Spraker J."/>
            <person name="Barnes I."/>
            <person name="Buitendag C."/>
            <person name="Ceriani C."/>
            <person name="Del Mar Angel L."/>
            <person name="du Plessis D."/>
            <person name="Fuchs T."/>
            <person name="Gasser K."/>
            <person name="Kramer D."/>
            <person name="Li W."/>
            <person name="Munsamy K."/>
            <person name="Piso A."/>
            <person name="Price J.L."/>
            <person name="Sonnekus B."/>
            <person name="Thomas C."/>
            <person name="van der Nest A."/>
            <person name="van Dijk A."/>
            <person name="van Heerden A."/>
            <person name="van Vuuren N."/>
            <person name="Yilmaz N."/>
            <person name="Duong T.A."/>
            <person name="van der Merwe N.A."/>
            <person name="Wingfield M.J."/>
            <person name="Wingfield B.D."/>
        </authorList>
    </citation>
    <scope>NUCLEOTIDE SEQUENCE [LARGE SCALE GENOMIC DNA]</scope>
    <source>
        <strain evidence="3 4">CMW 18167</strain>
    </source>
</reference>
<dbReference type="EMBL" id="JAVDPF010000022">
    <property type="protein sequence ID" value="KAL1873279.1"/>
    <property type="molecule type" value="Genomic_DNA"/>
</dbReference>
<keyword evidence="4" id="KW-1185">Reference proteome</keyword>
<comment type="caution">
    <text evidence="3">The sequence shown here is derived from an EMBL/GenBank/DDBJ whole genome shotgun (WGS) entry which is preliminary data.</text>
</comment>
<keyword evidence="2" id="KW-0732">Signal</keyword>
<comment type="subcellular location">
    <subcellularLocation>
        <location evidence="2">Secreted</location>
        <location evidence="2">Cell wall</location>
    </subcellularLocation>
</comment>
<sequence length="98" mass="9998">MQFSFVSIVGLLGAITATSAASVRTRESCPNPLLCCPELKTPLDPTVDPILQTLGVNGTAIVGSVGLECEVYDDSCSTAPQCCTEAFLLGGTVALGCS</sequence>